<evidence type="ECO:0000313" key="1">
    <source>
        <dbReference type="EMBL" id="MCM3737537.1"/>
    </source>
</evidence>
<evidence type="ECO:0000313" key="2">
    <source>
        <dbReference type="Proteomes" id="UP001202289"/>
    </source>
</evidence>
<name>A0ACC6ACC0_9BACI</name>
<organism evidence="1 2">
    <name type="scientific">Bacillus cytotoxicus</name>
    <dbReference type="NCBI Taxonomy" id="580165"/>
    <lineage>
        <taxon>Bacteria</taxon>
        <taxon>Bacillati</taxon>
        <taxon>Bacillota</taxon>
        <taxon>Bacilli</taxon>
        <taxon>Bacillales</taxon>
        <taxon>Bacillaceae</taxon>
        <taxon>Bacillus</taxon>
        <taxon>Bacillus cereus group</taxon>
    </lineage>
</organism>
<protein>
    <submittedName>
        <fullName evidence="1">DinB family protein</fullName>
    </submittedName>
</protein>
<reference evidence="1" key="1">
    <citation type="submission" date="2022-05" db="EMBL/GenBank/DDBJ databases">
        <title>Comparative Genomics of Spacecraft Associated Microbes.</title>
        <authorList>
            <person name="Tran M.T."/>
            <person name="Wright A."/>
            <person name="Seuylemezian A."/>
            <person name="Eisen J."/>
            <person name="Coil D."/>
        </authorList>
    </citation>
    <scope>NUCLEOTIDE SEQUENCE</scope>
    <source>
        <strain evidence="1">FAIRING 10M-2.2</strain>
    </source>
</reference>
<accession>A0ACC6ACC0</accession>
<proteinExistence type="predicted"/>
<keyword evidence="2" id="KW-1185">Reference proteome</keyword>
<dbReference type="Proteomes" id="UP001202289">
    <property type="component" value="Unassembled WGS sequence"/>
</dbReference>
<gene>
    <name evidence="1" type="ORF">M3215_17470</name>
</gene>
<dbReference type="EMBL" id="JAMBOP010000025">
    <property type="protein sequence ID" value="MCM3737537.1"/>
    <property type="molecule type" value="Genomic_DNA"/>
</dbReference>
<sequence length="150" mass="17787">MAQTSIVEYWEYYSNLTKNLLNHLSSENLSFRPYESMKTLGEELRHIANAREIYLRAMVNKEGPSWREKRMDSEMAVNLDKLKAYYGELEDGYKLFTSGQIEWERTVVWKEMNDPDIEKCFNWLVHFECTHQGILSVYLTGLHIDYDISS</sequence>
<comment type="caution">
    <text evidence="1">The sequence shown here is derived from an EMBL/GenBank/DDBJ whole genome shotgun (WGS) entry which is preliminary data.</text>
</comment>